<dbReference type="RefSeq" id="XP_018748578.1">
    <property type="nucleotide sequence ID" value="XM_018891978.1"/>
</dbReference>
<dbReference type="OrthoDB" id="5106552at2759"/>
<name>W7MC33_GIBM7</name>
<evidence type="ECO:0000313" key="3">
    <source>
        <dbReference type="Proteomes" id="UP000009096"/>
    </source>
</evidence>
<protein>
    <submittedName>
        <fullName evidence="2">Uncharacterized protein</fullName>
    </submittedName>
</protein>
<feature type="region of interest" description="Disordered" evidence="1">
    <location>
        <begin position="70"/>
        <end position="100"/>
    </location>
</feature>
<dbReference type="Proteomes" id="UP000009096">
    <property type="component" value="Chromosome 2"/>
</dbReference>
<dbReference type="KEGG" id="fvr:FVEG_04212"/>
<reference evidence="2 3" key="1">
    <citation type="journal article" date="2010" name="Nature">
        <title>Comparative genomics reveals mobile pathogenicity chromosomes in Fusarium.</title>
        <authorList>
            <person name="Ma L.J."/>
            <person name="van der Does H.C."/>
            <person name="Borkovich K.A."/>
            <person name="Coleman J.J."/>
            <person name="Daboussi M.J."/>
            <person name="Di Pietro A."/>
            <person name="Dufresne M."/>
            <person name="Freitag M."/>
            <person name="Grabherr M."/>
            <person name="Henrissat B."/>
            <person name="Houterman P.M."/>
            <person name="Kang S."/>
            <person name="Shim W.B."/>
            <person name="Woloshuk C."/>
            <person name="Xie X."/>
            <person name="Xu J.R."/>
            <person name="Antoniw J."/>
            <person name="Baker S.E."/>
            <person name="Bluhm B.H."/>
            <person name="Breakspear A."/>
            <person name="Brown D.W."/>
            <person name="Butchko R.A."/>
            <person name="Chapman S."/>
            <person name="Coulson R."/>
            <person name="Coutinho P.M."/>
            <person name="Danchin E.G."/>
            <person name="Diener A."/>
            <person name="Gale L.R."/>
            <person name="Gardiner D.M."/>
            <person name="Goff S."/>
            <person name="Hammond-Kosack K.E."/>
            <person name="Hilburn K."/>
            <person name="Hua-Van A."/>
            <person name="Jonkers W."/>
            <person name="Kazan K."/>
            <person name="Kodira C.D."/>
            <person name="Koehrsen M."/>
            <person name="Kumar L."/>
            <person name="Lee Y.H."/>
            <person name="Li L."/>
            <person name="Manners J.M."/>
            <person name="Miranda-Saavedra D."/>
            <person name="Mukherjee M."/>
            <person name="Park G."/>
            <person name="Park J."/>
            <person name="Park S.Y."/>
            <person name="Proctor R.H."/>
            <person name="Regev A."/>
            <person name="Ruiz-Roldan M.C."/>
            <person name="Sain D."/>
            <person name="Sakthikumar S."/>
            <person name="Sykes S."/>
            <person name="Schwartz D.C."/>
            <person name="Turgeon B.G."/>
            <person name="Wapinski I."/>
            <person name="Yoder O."/>
            <person name="Young S."/>
            <person name="Zeng Q."/>
            <person name="Zhou S."/>
            <person name="Galagan J."/>
            <person name="Cuomo C.A."/>
            <person name="Kistler H.C."/>
            <person name="Rep M."/>
        </authorList>
    </citation>
    <scope>NUCLEOTIDE SEQUENCE [LARGE SCALE GENOMIC DNA]</scope>
    <source>
        <strain evidence="3">M3125 / FGSC 7600</strain>
    </source>
</reference>
<dbReference type="EMBL" id="CM000579">
    <property type="protein sequence ID" value="EWG42387.1"/>
    <property type="molecule type" value="Genomic_DNA"/>
</dbReference>
<organism evidence="2 3">
    <name type="scientific">Gibberella moniliformis (strain M3125 / FGSC 7600)</name>
    <name type="common">Maize ear and stalk rot fungus</name>
    <name type="synonym">Fusarium verticillioides</name>
    <dbReference type="NCBI Taxonomy" id="334819"/>
    <lineage>
        <taxon>Eukaryota</taxon>
        <taxon>Fungi</taxon>
        <taxon>Dikarya</taxon>
        <taxon>Ascomycota</taxon>
        <taxon>Pezizomycotina</taxon>
        <taxon>Sordariomycetes</taxon>
        <taxon>Hypocreomycetidae</taxon>
        <taxon>Hypocreales</taxon>
        <taxon>Nectriaceae</taxon>
        <taxon>Fusarium</taxon>
        <taxon>Fusarium fujikuroi species complex</taxon>
    </lineage>
</organism>
<dbReference type="AlphaFoldDB" id="W7MC33"/>
<proteinExistence type="predicted"/>
<gene>
    <name evidence="2" type="ORF">FVEG_04212</name>
</gene>
<dbReference type="EMBL" id="DS022245">
    <property type="protein sequence ID" value="EWG42387.1"/>
    <property type="molecule type" value="Genomic_DNA"/>
</dbReference>
<feature type="compositionally biased region" description="Basic and acidic residues" evidence="1">
    <location>
        <begin position="80"/>
        <end position="92"/>
    </location>
</feature>
<keyword evidence="3" id="KW-1185">Reference proteome</keyword>
<accession>W7MC33</accession>
<evidence type="ECO:0000313" key="2">
    <source>
        <dbReference type="EMBL" id="EWG42387.1"/>
    </source>
</evidence>
<dbReference type="VEuPathDB" id="FungiDB:FVEG_04212"/>
<dbReference type="GeneID" id="30062296"/>
<evidence type="ECO:0000256" key="1">
    <source>
        <dbReference type="SAM" id="MobiDB-lite"/>
    </source>
</evidence>
<sequence>MKTSLKPTQEGWGRGHSHKEEEVPALLFVPQEGQSHGGHLPRSGAVTILSGGGPVAPTGCTFRLATGRVEKKKNNNNNKKTADHKLADKVSERVSAMQLD</sequence>